<dbReference type="InterPro" id="IPR012341">
    <property type="entry name" value="6hp_glycosidase-like_sf"/>
</dbReference>
<name>A0AAV0J8N8_9ROSI</name>
<evidence type="ECO:0000313" key="13">
    <source>
        <dbReference type="Proteomes" id="UP001154282"/>
    </source>
</evidence>
<dbReference type="InterPro" id="IPR018221">
    <property type="entry name" value="Glyco_hydro_9_His_AS"/>
</dbReference>
<keyword evidence="3 8" id="KW-0378">Hydrolase</keyword>
<dbReference type="Proteomes" id="UP001154282">
    <property type="component" value="Unassembled WGS sequence"/>
</dbReference>
<evidence type="ECO:0000313" key="12">
    <source>
        <dbReference type="EMBL" id="CAI0404891.1"/>
    </source>
</evidence>
<keyword evidence="6 8" id="KW-0326">Glycosidase</keyword>
<comment type="catalytic activity">
    <reaction evidence="1 10">
        <text>Endohydrolysis of (1-&gt;4)-beta-D-glucosidic linkages in cellulose, lichenin and cereal beta-D-glucans.</text>
        <dbReference type="EC" id="3.2.1.4"/>
    </reaction>
</comment>
<comment type="similarity">
    <text evidence="2 8 10">Belongs to the glycosyl hydrolase 9 (cellulase E) family.</text>
</comment>
<dbReference type="AlphaFoldDB" id="A0AAV0J8N8"/>
<evidence type="ECO:0000256" key="8">
    <source>
        <dbReference type="PROSITE-ProRule" id="PRU10059"/>
    </source>
</evidence>
<keyword evidence="7 8" id="KW-0624">Polysaccharide degradation</keyword>
<dbReference type="InterPro" id="IPR008928">
    <property type="entry name" value="6-hairpin_glycosidase_sf"/>
</dbReference>
<dbReference type="FunFam" id="1.50.10.10:FF:000020">
    <property type="entry name" value="Endoglucanase"/>
    <property type="match status" value="1"/>
</dbReference>
<protein>
    <recommendedName>
        <fullName evidence="10">Endoglucanase</fullName>
        <ecNumber evidence="10">3.2.1.4</ecNumber>
    </recommendedName>
</protein>
<reference evidence="12" key="1">
    <citation type="submission" date="2022-08" db="EMBL/GenBank/DDBJ databases">
        <authorList>
            <person name="Gutierrez-Valencia J."/>
        </authorList>
    </citation>
    <scope>NUCLEOTIDE SEQUENCE</scope>
</reference>
<evidence type="ECO:0000259" key="11">
    <source>
        <dbReference type="Pfam" id="PF00759"/>
    </source>
</evidence>
<keyword evidence="5 8" id="KW-0119">Carbohydrate metabolism</keyword>
<feature type="active site" evidence="9">
    <location>
        <position position="490"/>
    </location>
</feature>
<dbReference type="PROSITE" id="PS00698">
    <property type="entry name" value="GH9_3"/>
    <property type="match status" value="1"/>
</dbReference>
<evidence type="ECO:0000256" key="10">
    <source>
        <dbReference type="RuleBase" id="RU361166"/>
    </source>
</evidence>
<evidence type="ECO:0000256" key="6">
    <source>
        <dbReference type="ARBA" id="ARBA00023295"/>
    </source>
</evidence>
<evidence type="ECO:0000256" key="2">
    <source>
        <dbReference type="ARBA" id="ARBA00007072"/>
    </source>
</evidence>
<dbReference type="PANTHER" id="PTHR22298">
    <property type="entry name" value="ENDO-1,4-BETA-GLUCANASE"/>
    <property type="match status" value="1"/>
</dbReference>
<evidence type="ECO:0000256" key="3">
    <source>
        <dbReference type="ARBA" id="ARBA00022801"/>
    </source>
</evidence>
<gene>
    <name evidence="12" type="ORF">LITE_LOCUS12660</name>
</gene>
<keyword evidence="4 10" id="KW-0136">Cellulose degradation</keyword>
<organism evidence="12 13">
    <name type="scientific">Linum tenue</name>
    <dbReference type="NCBI Taxonomy" id="586396"/>
    <lineage>
        <taxon>Eukaryota</taxon>
        <taxon>Viridiplantae</taxon>
        <taxon>Streptophyta</taxon>
        <taxon>Embryophyta</taxon>
        <taxon>Tracheophyta</taxon>
        <taxon>Spermatophyta</taxon>
        <taxon>Magnoliopsida</taxon>
        <taxon>eudicotyledons</taxon>
        <taxon>Gunneridae</taxon>
        <taxon>Pentapetalae</taxon>
        <taxon>rosids</taxon>
        <taxon>fabids</taxon>
        <taxon>Malpighiales</taxon>
        <taxon>Linaceae</taxon>
        <taxon>Linum</taxon>
    </lineage>
</organism>
<dbReference type="GO" id="GO:0030245">
    <property type="term" value="P:cellulose catabolic process"/>
    <property type="evidence" value="ECO:0007669"/>
    <property type="project" value="UniProtKB-KW"/>
</dbReference>
<proteinExistence type="inferred from homology"/>
<dbReference type="Gene3D" id="1.50.10.10">
    <property type="match status" value="1"/>
</dbReference>
<dbReference type="InterPro" id="IPR001701">
    <property type="entry name" value="Glyco_hydro_9"/>
</dbReference>
<feature type="active site" evidence="9">
    <location>
        <position position="499"/>
    </location>
</feature>
<accession>A0AAV0J8N8</accession>
<keyword evidence="13" id="KW-1185">Reference proteome</keyword>
<sequence length="524" mass="57758">MKPKSTIWVLLVPIKEEMGSLTLRTMLILGMAIAMAAQTVASLSHNYGDALSKSILFFEGQRSGKLPPNQRMTWRKDSGLRDGYEIGVDLTGGYYDAGDNVKFNFPMAFTTTMLAWSVVEFGGMMGSEKQHALEALRWGTDYLMKATSVPGFVFAQVGDPYSDHNCWERPEDMDTLRTPYAVSKDFPGSEVSGEIAAALAASSMAFRSVDRLYSAKLLTRASTVFRFADTYRGSYNASIGQWVCPFYCDFSGYEDELVWAAAWLFKATKGASYWSYLKSNAGNLNKMMFHGIDGVTYSEGAFGEFGWDTKTAGINILVTELLVPYNITDVTTFNLYADKFICTVLPESPTVSVEYSPGGLLFKSGGSNTQHVTALSFLLVSYARHLQRYKRVVHCGDVVVTSSRLVNFARGQVDYILGSNPLKMSYMVGYGTKFPQKIHHRASSLPSMASHPDRIDCQGGTQYFMSQNPNPNQLTGAVVGGPDINDAYDDSRADFVHSEPTTYINAPLVGVLAYLSSRNYSSSP</sequence>
<evidence type="ECO:0000256" key="7">
    <source>
        <dbReference type="ARBA" id="ARBA00023326"/>
    </source>
</evidence>
<dbReference type="Pfam" id="PF00759">
    <property type="entry name" value="Glyco_hydro_9"/>
    <property type="match status" value="1"/>
</dbReference>
<dbReference type="EMBL" id="CAMGYJ010000004">
    <property type="protein sequence ID" value="CAI0404891.1"/>
    <property type="molecule type" value="Genomic_DNA"/>
</dbReference>
<feature type="domain" description="Glycoside hydrolase family 9" evidence="11">
    <location>
        <begin position="47"/>
        <end position="512"/>
    </location>
</feature>
<comment type="caution">
    <text evidence="12">The sequence shown here is derived from an EMBL/GenBank/DDBJ whole genome shotgun (WGS) entry which is preliminary data.</text>
</comment>
<dbReference type="GO" id="GO:0008810">
    <property type="term" value="F:cellulase activity"/>
    <property type="evidence" value="ECO:0007669"/>
    <property type="project" value="UniProtKB-EC"/>
</dbReference>
<dbReference type="SUPFAM" id="SSF48208">
    <property type="entry name" value="Six-hairpin glycosidases"/>
    <property type="match status" value="1"/>
</dbReference>
<evidence type="ECO:0000256" key="5">
    <source>
        <dbReference type="ARBA" id="ARBA00023277"/>
    </source>
</evidence>
<dbReference type="InterPro" id="IPR033126">
    <property type="entry name" value="Glyco_hydro_9_Asp/Glu_AS"/>
</dbReference>
<evidence type="ECO:0000256" key="1">
    <source>
        <dbReference type="ARBA" id="ARBA00000966"/>
    </source>
</evidence>
<dbReference type="PROSITE" id="PS00592">
    <property type="entry name" value="GH9_2"/>
    <property type="match status" value="1"/>
</dbReference>
<feature type="active site" evidence="8">
    <location>
        <position position="439"/>
    </location>
</feature>
<evidence type="ECO:0000256" key="9">
    <source>
        <dbReference type="PROSITE-ProRule" id="PRU10060"/>
    </source>
</evidence>
<dbReference type="EC" id="3.2.1.4" evidence="10"/>
<evidence type="ECO:0000256" key="4">
    <source>
        <dbReference type="ARBA" id="ARBA00023001"/>
    </source>
</evidence>